<accession>A0ABT1Y814</accession>
<protein>
    <submittedName>
        <fullName evidence="3">Tyrosine-type recombinase/integrase</fullName>
    </submittedName>
</protein>
<comment type="caution">
    <text evidence="3">The sequence shown here is derived from an EMBL/GenBank/DDBJ whole genome shotgun (WGS) entry which is preliminary data.</text>
</comment>
<dbReference type="InterPro" id="IPR013762">
    <property type="entry name" value="Integrase-like_cat_sf"/>
</dbReference>
<dbReference type="InterPro" id="IPR011010">
    <property type="entry name" value="DNA_brk_join_enz"/>
</dbReference>
<dbReference type="EMBL" id="JANPWE010000017">
    <property type="protein sequence ID" value="MCR6547026.1"/>
    <property type="molecule type" value="Genomic_DNA"/>
</dbReference>
<sequence>MKAANIRQSAGDRRGFHIFRHRVATELLGSGVPQPVISRALGHTSPNSLETYLSADFKHLKECALSIERFPMPKGVFVHE</sequence>
<organism evidence="3 4">
    <name type="scientific">Dehalobacterium formicoaceticum</name>
    <dbReference type="NCBI Taxonomy" id="51515"/>
    <lineage>
        <taxon>Bacteria</taxon>
        <taxon>Bacillati</taxon>
        <taxon>Bacillota</taxon>
        <taxon>Clostridia</taxon>
        <taxon>Eubacteriales</taxon>
        <taxon>Peptococcaceae</taxon>
        <taxon>Dehalobacterium</taxon>
    </lineage>
</organism>
<keyword evidence="4" id="KW-1185">Reference proteome</keyword>
<reference evidence="3 4" key="1">
    <citation type="submission" date="2022-08" db="EMBL/GenBank/DDBJ databases">
        <title>Proteogenomics of the novel Dehalobacterium formicoaceticum strain EZ94 highlights a key role of methyltransferases during anaerobic dichloromethane degradation.</title>
        <authorList>
            <person name="Wasmund K."/>
        </authorList>
    </citation>
    <scope>NUCLEOTIDE SEQUENCE [LARGE SCALE GENOMIC DNA]</scope>
    <source>
        <strain evidence="3 4">EZ94</strain>
    </source>
</reference>
<evidence type="ECO:0000256" key="1">
    <source>
        <dbReference type="ARBA" id="ARBA00023172"/>
    </source>
</evidence>
<feature type="domain" description="Tyr recombinase" evidence="2">
    <location>
        <begin position="1"/>
        <end position="65"/>
    </location>
</feature>
<dbReference type="Proteomes" id="UP001524944">
    <property type="component" value="Unassembled WGS sequence"/>
</dbReference>
<proteinExistence type="predicted"/>
<dbReference type="InterPro" id="IPR002104">
    <property type="entry name" value="Integrase_catalytic"/>
</dbReference>
<dbReference type="PROSITE" id="PS51898">
    <property type="entry name" value="TYR_RECOMBINASE"/>
    <property type="match status" value="1"/>
</dbReference>
<keyword evidence="1" id="KW-0233">DNA recombination</keyword>
<name>A0ABT1Y814_9FIRM</name>
<evidence type="ECO:0000259" key="2">
    <source>
        <dbReference type="PROSITE" id="PS51898"/>
    </source>
</evidence>
<evidence type="ECO:0000313" key="3">
    <source>
        <dbReference type="EMBL" id="MCR6547026.1"/>
    </source>
</evidence>
<dbReference type="Pfam" id="PF00589">
    <property type="entry name" value="Phage_integrase"/>
    <property type="match status" value="1"/>
</dbReference>
<gene>
    <name evidence="3" type="ORF">NVS47_16170</name>
</gene>
<evidence type="ECO:0000313" key="4">
    <source>
        <dbReference type="Proteomes" id="UP001524944"/>
    </source>
</evidence>
<dbReference type="Gene3D" id="1.10.443.10">
    <property type="entry name" value="Intergrase catalytic core"/>
    <property type="match status" value="1"/>
</dbReference>
<dbReference type="SUPFAM" id="SSF56349">
    <property type="entry name" value="DNA breaking-rejoining enzymes"/>
    <property type="match status" value="1"/>
</dbReference>